<evidence type="ECO:0000313" key="7">
    <source>
        <dbReference type="EMBL" id="EPR36284.1"/>
    </source>
</evidence>
<dbReference type="InterPro" id="IPR000014">
    <property type="entry name" value="PAS"/>
</dbReference>
<dbReference type="Gene3D" id="6.10.340.10">
    <property type="match status" value="1"/>
</dbReference>
<keyword evidence="1 3" id="KW-0807">Transducer</keyword>
<dbReference type="EMBL" id="ATHI01000001">
    <property type="protein sequence ID" value="EPR36284.1"/>
    <property type="molecule type" value="Genomic_DNA"/>
</dbReference>
<feature type="domain" description="HAMP" evidence="6">
    <location>
        <begin position="345"/>
        <end position="397"/>
    </location>
</feature>
<dbReference type="CDD" id="cd00130">
    <property type="entry name" value="PAS"/>
    <property type="match status" value="1"/>
</dbReference>
<evidence type="ECO:0000259" key="4">
    <source>
        <dbReference type="PROSITE" id="PS50111"/>
    </source>
</evidence>
<feature type="domain" description="PAC" evidence="5">
    <location>
        <begin position="469"/>
        <end position="521"/>
    </location>
</feature>
<dbReference type="InterPro" id="IPR013767">
    <property type="entry name" value="PAS_fold"/>
</dbReference>
<dbReference type="STRING" id="1121439.dsat_1812"/>
<comment type="similarity">
    <text evidence="2">Belongs to the methyl-accepting chemotaxis (MCP) protein family.</text>
</comment>
<keyword evidence="8" id="KW-1185">Reference proteome</keyword>
<dbReference type="PANTHER" id="PTHR32089">
    <property type="entry name" value="METHYL-ACCEPTING CHEMOTAXIS PROTEIN MCPB"/>
    <property type="match status" value="1"/>
</dbReference>
<dbReference type="Pfam" id="PF00015">
    <property type="entry name" value="MCPsignal"/>
    <property type="match status" value="1"/>
</dbReference>
<dbReference type="PROSITE" id="PS50111">
    <property type="entry name" value="CHEMOTAXIS_TRANSDUC_2"/>
    <property type="match status" value="1"/>
</dbReference>
<evidence type="ECO:0000313" key="8">
    <source>
        <dbReference type="Proteomes" id="UP000014975"/>
    </source>
</evidence>
<evidence type="ECO:0000259" key="5">
    <source>
        <dbReference type="PROSITE" id="PS50113"/>
    </source>
</evidence>
<evidence type="ECO:0000256" key="3">
    <source>
        <dbReference type="PROSITE-ProRule" id="PRU00284"/>
    </source>
</evidence>
<dbReference type="GO" id="GO:0006355">
    <property type="term" value="P:regulation of DNA-templated transcription"/>
    <property type="evidence" value="ECO:0007669"/>
    <property type="project" value="InterPro"/>
</dbReference>
<dbReference type="Pfam" id="PF00672">
    <property type="entry name" value="HAMP"/>
    <property type="match status" value="1"/>
</dbReference>
<organism evidence="7 8">
    <name type="scientific">Alkalidesulfovibrio alkalitolerans DSM 16529</name>
    <dbReference type="NCBI Taxonomy" id="1121439"/>
    <lineage>
        <taxon>Bacteria</taxon>
        <taxon>Pseudomonadati</taxon>
        <taxon>Thermodesulfobacteriota</taxon>
        <taxon>Desulfovibrionia</taxon>
        <taxon>Desulfovibrionales</taxon>
        <taxon>Desulfovibrionaceae</taxon>
        <taxon>Alkalidesulfovibrio</taxon>
    </lineage>
</organism>
<dbReference type="InterPro" id="IPR003660">
    <property type="entry name" value="HAMP_dom"/>
</dbReference>
<protein>
    <submittedName>
        <fullName evidence="7">Methyl-accepting chemotaxis sensory transducer</fullName>
    </submittedName>
</protein>
<reference evidence="7 8" key="1">
    <citation type="journal article" date="2013" name="Genome Announc.">
        <title>Draft genome sequences for three mercury-methylating, sulfate-reducing bacteria.</title>
        <authorList>
            <person name="Brown S.D."/>
            <person name="Hurt R.A.Jr."/>
            <person name="Gilmour C.C."/>
            <person name="Elias D.A."/>
        </authorList>
    </citation>
    <scope>NUCLEOTIDE SEQUENCE [LARGE SCALE GENOMIC DNA]</scope>
    <source>
        <strain evidence="7 8">DSM 16529</strain>
    </source>
</reference>
<dbReference type="Pfam" id="PF00989">
    <property type="entry name" value="PAS"/>
    <property type="match status" value="1"/>
</dbReference>
<dbReference type="Gene3D" id="1.10.287.950">
    <property type="entry name" value="Methyl-accepting chemotaxis protein"/>
    <property type="match status" value="1"/>
</dbReference>
<comment type="caution">
    <text evidence="7">The sequence shown here is derived from an EMBL/GenBank/DDBJ whole genome shotgun (WGS) entry which is preliminary data.</text>
</comment>
<gene>
    <name evidence="7" type="ORF">dsat_1812</name>
</gene>
<dbReference type="AlphaFoldDB" id="S7UQG5"/>
<dbReference type="SUPFAM" id="SSF58104">
    <property type="entry name" value="Methyl-accepting chemotaxis protein (MCP) signaling domain"/>
    <property type="match status" value="1"/>
</dbReference>
<dbReference type="GO" id="GO:0016020">
    <property type="term" value="C:membrane"/>
    <property type="evidence" value="ECO:0007669"/>
    <property type="project" value="InterPro"/>
</dbReference>
<sequence>MTLKSKLISFCLCIGLVPLTLIGVYAVNVASTELEQQAWRQLVAARDARANALEGLIDVWLKEVRLFGTNKGVYHSLGFLRDKAYGVNEQNRFDIASEDYAFSAANVRDAFDPMVEILGYEDAMLIDDYGWVLISALQGGELGYNMKGPVLSGTNLARAWKEAMSGKTVFIDFEPYPILGGAPAAFVATPVWNHSHTAIEGVAALRLSQARINSLMALRSGMGETGETLLVGPDFLMRSDSTLSPDRFTVTASFANPRVNRIETGSARAALRGESGALVLQNHLGMNVLSAYAPIAVGDVTYALLAEINEEEAFKAVDDLRLAALILGLLTAVSVVALSWFVVRRELARPLDSMIAYLRDITNGNLGTRLQGRYRAEMGDLAGHMQAMVSELKQKLGFSDGILRGMTIPCYVTDLDNRITFVNAPLLELLEERAQPETLLGQDADTVFGRCGLPRGLAGRCIEQGGSVRNVEHDITACQGTLRQVRMDAAPLRDLDGNPTGAFVLITDLTDVKAQEARIREQHEIMAQLAREVESISKYLFTDSRQIKSRVAQVTDGAKRQNDRIHETSVAMQQMNATLTAVAHNAAKAAKSADDSRGKALEGAKIIAGSSQAMERLRTYSQRLEQDMRDLDKRAEGIGSIIGVISDIADQTNLLALNAAIEAARAGDAGRGFAVVADEVRKLAEKTMSATSEVSVAVKAIQTAAHGNLDITSQAVRAVEEATGLVAQSNDSLSQIVALAESTAARVAEIAGASEEQSSAHEQISKSMEEVRHIADATSSEMHESSSAIDHLAKQAEDLQRLMSNLAA</sequence>
<dbReference type="SUPFAM" id="SSF55785">
    <property type="entry name" value="PYP-like sensor domain (PAS domain)"/>
    <property type="match status" value="1"/>
</dbReference>
<evidence type="ECO:0000256" key="1">
    <source>
        <dbReference type="ARBA" id="ARBA00023224"/>
    </source>
</evidence>
<accession>S7UQG5</accession>
<feature type="domain" description="Methyl-accepting transducer" evidence="4">
    <location>
        <begin position="536"/>
        <end position="772"/>
    </location>
</feature>
<dbReference type="PATRIC" id="fig|1121439.3.peg.195"/>
<dbReference type="InterPro" id="IPR035965">
    <property type="entry name" value="PAS-like_dom_sf"/>
</dbReference>
<dbReference type="CDD" id="cd11386">
    <property type="entry name" value="MCP_signal"/>
    <property type="match status" value="1"/>
</dbReference>
<dbReference type="InterPro" id="IPR004089">
    <property type="entry name" value="MCPsignal_dom"/>
</dbReference>
<evidence type="ECO:0000259" key="6">
    <source>
        <dbReference type="PROSITE" id="PS50885"/>
    </source>
</evidence>
<dbReference type="GO" id="GO:0007165">
    <property type="term" value="P:signal transduction"/>
    <property type="evidence" value="ECO:0007669"/>
    <property type="project" value="UniProtKB-KW"/>
</dbReference>
<dbReference type="eggNOG" id="COG0840">
    <property type="taxonomic scope" value="Bacteria"/>
</dbReference>
<dbReference type="PANTHER" id="PTHR32089:SF112">
    <property type="entry name" value="LYSOZYME-LIKE PROTEIN-RELATED"/>
    <property type="match status" value="1"/>
</dbReference>
<dbReference type="RefSeq" id="WP_020885698.1">
    <property type="nucleotide sequence ID" value="NZ_ATHI01000001.1"/>
</dbReference>
<dbReference type="SMART" id="SM00304">
    <property type="entry name" value="HAMP"/>
    <property type="match status" value="1"/>
</dbReference>
<dbReference type="OrthoDB" id="9816383at2"/>
<dbReference type="PROSITE" id="PS50113">
    <property type="entry name" value="PAC"/>
    <property type="match status" value="1"/>
</dbReference>
<evidence type="ECO:0000256" key="2">
    <source>
        <dbReference type="ARBA" id="ARBA00029447"/>
    </source>
</evidence>
<dbReference type="Gene3D" id="3.30.450.20">
    <property type="entry name" value="PAS domain"/>
    <property type="match status" value="1"/>
</dbReference>
<proteinExistence type="inferred from homology"/>
<dbReference type="PROSITE" id="PS50885">
    <property type="entry name" value="HAMP"/>
    <property type="match status" value="1"/>
</dbReference>
<dbReference type="InterPro" id="IPR000700">
    <property type="entry name" value="PAS-assoc_C"/>
</dbReference>
<dbReference type="CDD" id="cd06225">
    <property type="entry name" value="HAMP"/>
    <property type="match status" value="1"/>
</dbReference>
<name>S7UQG5_9BACT</name>
<dbReference type="SMART" id="SM00283">
    <property type="entry name" value="MA"/>
    <property type="match status" value="1"/>
</dbReference>
<dbReference type="Proteomes" id="UP000014975">
    <property type="component" value="Unassembled WGS sequence"/>
</dbReference>